<evidence type="ECO:0000313" key="2">
    <source>
        <dbReference type="EMBL" id="KAJ7754260.1"/>
    </source>
</evidence>
<evidence type="ECO:0000256" key="1">
    <source>
        <dbReference type="SAM" id="MobiDB-lite"/>
    </source>
</evidence>
<organism evidence="2 3">
    <name type="scientific">Mycena maculata</name>
    <dbReference type="NCBI Taxonomy" id="230809"/>
    <lineage>
        <taxon>Eukaryota</taxon>
        <taxon>Fungi</taxon>
        <taxon>Dikarya</taxon>
        <taxon>Basidiomycota</taxon>
        <taxon>Agaricomycotina</taxon>
        <taxon>Agaricomycetes</taxon>
        <taxon>Agaricomycetidae</taxon>
        <taxon>Agaricales</taxon>
        <taxon>Marasmiineae</taxon>
        <taxon>Mycenaceae</taxon>
        <taxon>Mycena</taxon>
    </lineage>
</organism>
<dbReference type="Proteomes" id="UP001215280">
    <property type="component" value="Unassembled WGS sequence"/>
</dbReference>
<dbReference type="EMBL" id="JARJLG010000068">
    <property type="protein sequence ID" value="KAJ7754260.1"/>
    <property type="molecule type" value="Genomic_DNA"/>
</dbReference>
<reference evidence="2" key="1">
    <citation type="submission" date="2023-03" db="EMBL/GenBank/DDBJ databases">
        <title>Massive genome expansion in bonnet fungi (Mycena s.s.) driven by repeated elements and novel gene families across ecological guilds.</title>
        <authorList>
            <consortium name="Lawrence Berkeley National Laboratory"/>
            <person name="Harder C.B."/>
            <person name="Miyauchi S."/>
            <person name="Viragh M."/>
            <person name="Kuo A."/>
            <person name="Thoen E."/>
            <person name="Andreopoulos B."/>
            <person name="Lu D."/>
            <person name="Skrede I."/>
            <person name="Drula E."/>
            <person name="Henrissat B."/>
            <person name="Morin E."/>
            <person name="Kohler A."/>
            <person name="Barry K."/>
            <person name="LaButti K."/>
            <person name="Morin E."/>
            <person name="Salamov A."/>
            <person name="Lipzen A."/>
            <person name="Mereny Z."/>
            <person name="Hegedus B."/>
            <person name="Baldrian P."/>
            <person name="Stursova M."/>
            <person name="Weitz H."/>
            <person name="Taylor A."/>
            <person name="Grigoriev I.V."/>
            <person name="Nagy L.G."/>
            <person name="Martin F."/>
            <person name="Kauserud H."/>
        </authorList>
    </citation>
    <scope>NUCLEOTIDE SEQUENCE</scope>
    <source>
        <strain evidence="2">CBHHK188m</strain>
    </source>
</reference>
<evidence type="ECO:0000313" key="3">
    <source>
        <dbReference type="Proteomes" id="UP001215280"/>
    </source>
</evidence>
<proteinExistence type="predicted"/>
<comment type="caution">
    <text evidence="2">The sequence shown here is derived from an EMBL/GenBank/DDBJ whole genome shotgun (WGS) entry which is preliminary data.</text>
</comment>
<name>A0AAD7NBW5_9AGAR</name>
<accession>A0AAD7NBW5</accession>
<sequence length="99" mass="11144">MAYFLFTFSISFGSASHQSFYHFEHSSHSVDLTLEPWLLERDLVEATELSRLRAAHTTSRRIDSAIENRADGQAGESRGHRPGQCKRVERSHDGAPANT</sequence>
<keyword evidence="3" id="KW-1185">Reference proteome</keyword>
<gene>
    <name evidence="2" type="ORF">DFH07DRAFT_504935</name>
</gene>
<protein>
    <submittedName>
        <fullName evidence="2">Uncharacterized protein</fullName>
    </submittedName>
</protein>
<feature type="region of interest" description="Disordered" evidence="1">
    <location>
        <begin position="63"/>
        <end position="99"/>
    </location>
</feature>
<dbReference type="AlphaFoldDB" id="A0AAD7NBW5"/>